<dbReference type="Pfam" id="PF14155">
    <property type="entry name" value="DUF4307"/>
    <property type="match status" value="1"/>
</dbReference>
<protein>
    <recommendedName>
        <fullName evidence="4">DUF4307 domain-containing protein</fullName>
    </recommendedName>
</protein>
<proteinExistence type="predicted"/>
<evidence type="ECO:0000256" key="1">
    <source>
        <dbReference type="SAM" id="Phobius"/>
    </source>
</evidence>
<dbReference type="OrthoDB" id="3542971at2"/>
<keyword evidence="1" id="KW-0472">Membrane</keyword>
<dbReference type="InterPro" id="IPR025443">
    <property type="entry name" value="DUF4307"/>
</dbReference>
<dbReference type="Proteomes" id="UP000334990">
    <property type="component" value="Unassembled WGS sequence"/>
</dbReference>
<evidence type="ECO:0000313" key="3">
    <source>
        <dbReference type="Proteomes" id="UP000334990"/>
    </source>
</evidence>
<organism evidence="2 3">
    <name type="scientific">Acrocarpospora corrugata</name>
    <dbReference type="NCBI Taxonomy" id="35763"/>
    <lineage>
        <taxon>Bacteria</taxon>
        <taxon>Bacillati</taxon>
        <taxon>Actinomycetota</taxon>
        <taxon>Actinomycetes</taxon>
        <taxon>Streptosporangiales</taxon>
        <taxon>Streptosporangiaceae</taxon>
        <taxon>Acrocarpospora</taxon>
    </lineage>
</organism>
<name>A0A5M3W937_9ACTN</name>
<dbReference type="EMBL" id="BLAD01000088">
    <property type="protein sequence ID" value="GES04859.1"/>
    <property type="molecule type" value="Genomic_DNA"/>
</dbReference>
<comment type="caution">
    <text evidence="2">The sequence shown here is derived from an EMBL/GenBank/DDBJ whole genome shotgun (WGS) entry which is preliminary data.</text>
</comment>
<evidence type="ECO:0000313" key="2">
    <source>
        <dbReference type="EMBL" id="GES04859.1"/>
    </source>
</evidence>
<dbReference type="AlphaFoldDB" id="A0A5M3W937"/>
<dbReference type="RefSeq" id="WP_155340918.1">
    <property type="nucleotide sequence ID" value="NZ_BAAABN010000035.1"/>
</dbReference>
<accession>A0A5M3W937</accession>
<gene>
    <name evidence="2" type="ORF">Acor_69270</name>
</gene>
<keyword evidence="1" id="KW-0812">Transmembrane</keyword>
<keyword evidence="1" id="KW-1133">Transmembrane helix</keyword>
<feature type="transmembrane region" description="Helical" evidence="1">
    <location>
        <begin position="28"/>
        <end position="50"/>
    </location>
</feature>
<evidence type="ECO:0008006" key="4">
    <source>
        <dbReference type="Google" id="ProtNLM"/>
    </source>
</evidence>
<reference evidence="2 3" key="1">
    <citation type="submission" date="2019-10" db="EMBL/GenBank/DDBJ databases">
        <title>Whole genome shotgun sequence of Acrocarpospora corrugata NBRC 13972.</title>
        <authorList>
            <person name="Ichikawa N."/>
            <person name="Kimura A."/>
            <person name="Kitahashi Y."/>
            <person name="Komaki H."/>
            <person name="Oguchi A."/>
        </authorList>
    </citation>
    <scope>NUCLEOTIDE SEQUENCE [LARGE SCALE GENOMIC DNA]</scope>
    <source>
        <strain evidence="2 3">NBRC 13972</strain>
    </source>
</reference>
<keyword evidence="3" id="KW-1185">Reference proteome</keyword>
<sequence length="138" mass="14716">MSPEPVTRPVLGTPADFPERPPAGRSRFVAYTVIGLIVAVLAGGWGYVIVSARGNPEVRADVVSFDASAPDSAAITFLVHKPADREARCLVRALDTHHVEVGTREVTIPRGESDVSLAERVKTSGQATAVHVQYCNLV</sequence>